<keyword evidence="4 6" id="KW-1133">Transmembrane helix</keyword>
<feature type="transmembrane region" description="Helical" evidence="6">
    <location>
        <begin position="155"/>
        <end position="174"/>
    </location>
</feature>
<protein>
    <submittedName>
        <fullName evidence="8">Type II secretion system F family protein</fullName>
    </submittedName>
</protein>
<dbReference type="InterPro" id="IPR018076">
    <property type="entry name" value="T2SS_GspF_dom"/>
</dbReference>
<evidence type="ECO:0000256" key="4">
    <source>
        <dbReference type="ARBA" id="ARBA00022989"/>
    </source>
</evidence>
<name>A0A8X8GY83_9RHOB</name>
<keyword evidence="3 6" id="KW-0812">Transmembrane</keyword>
<proteinExistence type="predicted"/>
<dbReference type="Pfam" id="PF00482">
    <property type="entry name" value="T2SSF"/>
    <property type="match status" value="1"/>
</dbReference>
<dbReference type="GO" id="GO:0005886">
    <property type="term" value="C:plasma membrane"/>
    <property type="evidence" value="ECO:0007669"/>
    <property type="project" value="UniProtKB-SubCell"/>
</dbReference>
<dbReference type="Proteomes" id="UP000484076">
    <property type="component" value="Unassembled WGS sequence"/>
</dbReference>
<dbReference type="PANTHER" id="PTHR35007:SF2">
    <property type="entry name" value="PILUS ASSEMBLE PROTEIN"/>
    <property type="match status" value="1"/>
</dbReference>
<organism evidence="8 9">
    <name type="scientific">Fertoeibacter niger</name>
    <dbReference type="NCBI Taxonomy" id="2656921"/>
    <lineage>
        <taxon>Bacteria</taxon>
        <taxon>Pseudomonadati</taxon>
        <taxon>Pseudomonadota</taxon>
        <taxon>Alphaproteobacteria</taxon>
        <taxon>Rhodobacterales</taxon>
        <taxon>Paracoccaceae</taxon>
        <taxon>Fertoeibacter</taxon>
    </lineage>
</organism>
<dbReference type="AlphaFoldDB" id="A0A8X8GY83"/>
<evidence type="ECO:0000256" key="1">
    <source>
        <dbReference type="ARBA" id="ARBA00004651"/>
    </source>
</evidence>
<gene>
    <name evidence="8" type="ORF">GEU84_012935</name>
</gene>
<evidence type="ECO:0000313" key="8">
    <source>
        <dbReference type="EMBL" id="NUB45297.1"/>
    </source>
</evidence>
<accession>A0A8X8GY83</accession>
<dbReference type="PANTHER" id="PTHR35007">
    <property type="entry name" value="INTEGRAL MEMBRANE PROTEIN-RELATED"/>
    <property type="match status" value="1"/>
</dbReference>
<feature type="domain" description="Type II secretion system protein GspF" evidence="7">
    <location>
        <begin position="38"/>
        <end position="166"/>
    </location>
</feature>
<evidence type="ECO:0000256" key="6">
    <source>
        <dbReference type="SAM" id="Phobius"/>
    </source>
</evidence>
<keyword evidence="5 6" id="KW-0472">Membrane</keyword>
<reference evidence="8" key="1">
    <citation type="submission" date="2020-05" db="EMBL/GenBank/DDBJ databases">
        <title>Fertoebacter nigrum gen. nov., sp. nov., a new member of the family Rhodobacteraceae.</title>
        <authorList>
            <person name="Szuroczki S."/>
            <person name="Abbaszade G."/>
            <person name="Buni D."/>
            <person name="Schumann P."/>
            <person name="Toth E."/>
        </authorList>
    </citation>
    <scope>NUCLEOTIDE SEQUENCE</scope>
    <source>
        <strain evidence="8">RG-N-1a</strain>
    </source>
</reference>
<evidence type="ECO:0000259" key="7">
    <source>
        <dbReference type="Pfam" id="PF00482"/>
    </source>
</evidence>
<evidence type="ECO:0000256" key="2">
    <source>
        <dbReference type="ARBA" id="ARBA00022475"/>
    </source>
</evidence>
<comment type="subcellular location">
    <subcellularLocation>
        <location evidence="1">Cell membrane</location>
        <topology evidence="1">Multi-pass membrane protein</topology>
    </subcellularLocation>
</comment>
<sequence>MQVIAVSVAVGFYGPGWWLKSRITARQGRIEDGFPNALDLLQISVEAGMGFDAALSRVGAELAVICPDISTEFLTVQQEILAGRDRVLAMGDMATRMGIREATSFVNVVAQPMQYFTSLSEALNCHAVEMRVNRELRAQEKANKLPVQKSAVMEFLMLPALFLITLCPIVIRYMDMYAAR</sequence>
<evidence type="ECO:0000256" key="3">
    <source>
        <dbReference type="ARBA" id="ARBA00022692"/>
    </source>
</evidence>
<comment type="caution">
    <text evidence="8">The sequence shown here is derived from an EMBL/GenBank/DDBJ whole genome shotgun (WGS) entry which is preliminary data.</text>
</comment>
<evidence type="ECO:0000313" key="9">
    <source>
        <dbReference type="Proteomes" id="UP000484076"/>
    </source>
</evidence>
<dbReference type="EMBL" id="WHUT02000007">
    <property type="protein sequence ID" value="NUB45297.1"/>
    <property type="molecule type" value="Genomic_DNA"/>
</dbReference>
<evidence type="ECO:0000256" key="5">
    <source>
        <dbReference type="ARBA" id="ARBA00023136"/>
    </source>
</evidence>
<keyword evidence="2" id="KW-1003">Cell membrane</keyword>
<keyword evidence="9" id="KW-1185">Reference proteome</keyword>